<dbReference type="SUPFAM" id="SSF52540">
    <property type="entry name" value="P-loop containing nucleoside triphosphate hydrolases"/>
    <property type="match status" value="1"/>
</dbReference>
<dbReference type="AlphaFoldDB" id="A0A3Q9I7V4"/>
<dbReference type="Gene3D" id="3.40.50.300">
    <property type="entry name" value="P-loop containing nucleotide triphosphate hydrolases"/>
    <property type="match status" value="1"/>
</dbReference>
<sequence>MKICTYPNTIGAARVALIGASAAGKSSLAKRVLPPAVVHAAKIVGKPSAQTTPIPIHYFLQQGYSQTRPKLRITLQSFQKDSFQVNTDAIFTAIQYVLLNFVKGSPPGAGVPFSALKTHINSEKFIEAIHSEVNGAVRLERLHSSEFSNRIRACAQELLEEIIIAEIDSAMASMKSDTEKSQAKQLAFTNQLRRVWDDGLKNEDSNVFHFASYMEKAMWDKLVKIVPFINTLNHGATCEFDLSNVEDNQHFSQLLDPYEPFSLIIEKYEVSCGLSEQFEKVLMAIKKKEGWPEKLPFRMVLVDTVGLTQDSQSSEDISRRLKAAINNDCDGILLMLPPTLRDGEMRTMERLFSSKSEEWRQIQRNNIKVYIGLSRADEEVAPQFDIDSDKDSFVKEMNSIFDHLKKKEQAVKESFQAVKAKCITNQPRKIKQYLTDLIDLEQDELTELAHQFEEMLGEQSSLVFLFQMATALQKQHFPSEKPIFFKATSIAEDGLHIKLNPVESDSVSQMARAIHETSQSYVVENWLHWNTAYAVRDSVRYGTKFVSRAIQHGRISIYIDGDLRNAAARFQWKFKPAAPNDVFVSHIDLSSPESASLLDELDLSLDQANEDLVKTKLLEKLFIKNFTGDYEWRFWRAMSRVIRRLSYTDPIIKEELESRFNRGNQLHDPSYGVECMLQYYQGLYQSPKFQKKIEEVLNEELSREFNKFFFAIY</sequence>
<reference evidence="2" key="1">
    <citation type="submission" date="2018-12" db="EMBL/GenBank/DDBJ databases">
        <title>Complete genome sequence of Paenibacillus sp. MBLB1234.</title>
        <authorList>
            <person name="Nam Y.-D."/>
            <person name="Kang J."/>
            <person name="Chung W.-H."/>
            <person name="Park Y.S."/>
        </authorList>
    </citation>
    <scope>NUCLEOTIDE SEQUENCE [LARGE SCALE GENOMIC DNA]</scope>
    <source>
        <strain evidence="2">MBLB1234</strain>
    </source>
</reference>
<accession>A0A3Q9I7V4</accession>
<keyword evidence="2" id="KW-1185">Reference proteome</keyword>
<dbReference type="OrthoDB" id="2659454at2"/>
<dbReference type="RefSeq" id="WP_126997558.1">
    <property type="nucleotide sequence ID" value="NZ_CP034346.1"/>
</dbReference>
<gene>
    <name evidence="1" type="ORF">EI981_09560</name>
</gene>
<dbReference type="InterPro" id="IPR027417">
    <property type="entry name" value="P-loop_NTPase"/>
</dbReference>
<dbReference type="EMBL" id="CP034346">
    <property type="protein sequence ID" value="AZS14677.1"/>
    <property type="molecule type" value="Genomic_DNA"/>
</dbReference>
<proteinExistence type="predicted"/>
<dbReference type="KEGG" id="plut:EI981_09560"/>
<evidence type="ECO:0000313" key="2">
    <source>
        <dbReference type="Proteomes" id="UP000270678"/>
    </source>
</evidence>
<protein>
    <submittedName>
        <fullName evidence="1">Uncharacterized protein</fullName>
    </submittedName>
</protein>
<organism evidence="1 2">
    <name type="scientific">Paenibacillus lutimineralis</name>
    <dbReference type="NCBI Taxonomy" id="2707005"/>
    <lineage>
        <taxon>Bacteria</taxon>
        <taxon>Bacillati</taxon>
        <taxon>Bacillota</taxon>
        <taxon>Bacilli</taxon>
        <taxon>Bacillales</taxon>
        <taxon>Paenibacillaceae</taxon>
        <taxon>Paenibacillus</taxon>
    </lineage>
</organism>
<name>A0A3Q9I7V4_9BACL</name>
<evidence type="ECO:0000313" key="1">
    <source>
        <dbReference type="EMBL" id="AZS14677.1"/>
    </source>
</evidence>
<dbReference type="Proteomes" id="UP000270678">
    <property type="component" value="Chromosome"/>
</dbReference>